<proteinExistence type="predicted"/>
<gene>
    <name evidence="1" type="ORF">AVEN_148266_1</name>
</gene>
<dbReference type="Proteomes" id="UP000499080">
    <property type="component" value="Unassembled WGS sequence"/>
</dbReference>
<reference evidence="1 2" key="1">
    <citation type="journal article" date="2019" name="Sci. Rep.">
        <title>Orb-weaving spider Araneus ventricosus genome elucidates the spidroin gene catalogue.</title>
        <authorList>
            <person name="Kono N."/>
            <person name="Nakamura H."/>
            <person name="Ohtoshi R."/>
            <person name="Moran D.A.P."/>
            <person name="Shinohara A."/>
            <person name="Yoshida Y."/>
            <person name="Fujiwara M."/>
            <person name="Mori M."/>
            <person name="Tomita M."/>
            <person name="Arakawa K."/>
        </authorList>
    </citation>
    <scope>NUCLEOTIDE SEQUENCE [LARGE SCALE GENOMIC DNA]</scope>
</reference>
<accession>A0A4Y2HK32</accession>
<comment type="caution">
    <text evidence="1">The sequence shown here is derived from an EMBL/GenBank/DDBJ whole genome shotgun (WGS) entry which is preliminary data.</text>
</comment>
<name>A0A4Y2HK32_ARAVE</name>
<keyword evidence="2" id="KW-1185">Reference proteome</keyword>
<dbReference type="EMBL" id="BGPR01001988">
    <property type="protein sequence ID" value="GBM65677.1"/>
    <property type="molecule type" value="Genomic_DNA"/>
</dbReference>
<protein>
    <submittedName>
        <fullName evidence="1">Uncharacterized protein</fullName>
    </submittedName>
</protein>
<sequence length="138" mass="16323">MTRNGKIKAVPRNIKLWQAVARRQKAKAMAAAPNDSRKLRYSTDVYAQEFIKYLKKLQDSDQRNEIVRDLKAKGIHEQLRTLSSKYEYVINEDLVKLLINEPNLEYNWRTIEEAILKAEHQILKECRGIKEEKKHFIV</sequence>
<organism evidence="1 2">
    <name type="scientific">Araneus ventricosus</name>
    <name type="common">Orbweaver spider</name>
    <name type="synonym">Epeira ventricosa</name>
    <dbReference type="NCBI Taxonomy" id="182803"/>
    <lineage>
        <taxon>Eukaryota</taxon>
        <taxon>Metazoa</taxon>
        <taxon>Ecdysozoa</taxon>
        <taxon>Arthropoda</taxon>
        <taxon>Chelicerata</taxon>
        <taxon>Arachnida</taxon>
        <taxon>Araneae</taxon>
        <taxon>Araneomorphae</taxon>
        <taxon>Entelegynae</taxon>
        <taxon>Araneoidea</taxon>
        <taxon>Araneidae</taxon>
        <taxon>Araneus</taxon>
    </lineage>
</organism>
<dbReference type="AlphaFoldDB" id="A0A4Y2HK32"/>
<evidence type="ECO:0000313" key="1">
    <source>
        <dbReference type="EMBL" id="GBM65677.1"/>
    </source>
</evidence>
<evidence type="ECO:0000313" key="2">
    <source>
        <dbReference type="Proteomes" id="UP000499080"/>
    </source>
</evidence>